<reference evidence="2" key="1">
    <citation type="submission" date="2022-08" db="EMBL/GenBank/DDBJ databases">
        <authorList>
            <consortium name="DOE Joint Genome Institute"/>
            <person name="Min B."/>
            <person name="Sierra-Patev S."/>
            <person name="Naranjo-Ortiz M."/>
            <person name="Looney B."/>
            <person name="Konkel Z."/>
            <person name="Slot J.C."/>
            <person name="Sakamoto Y."/>
            <person name="Steenwyk J.L."/>
            <person name="Rokas A."/>
            <person name="Carro J."/>
            <person name="Camarero S."/>
            <person name="Ferreira P."/>
            <person name="Molpeceres G."/>
            <person name="Ruiz-duenas F.J."/>
            <person name="Serrano A."/>
            <person name="Henrissat B."/>
            <person name="Drula E."/>
            <person name="Hughes K.W."/>
            <person name="Mata J.L."/>
            <person name="Ishikawa N.K."/>
            <person name="Vargas-Isla R."/>
            <person name="Ushijima S."/>
            <person name="Smith C.A."/>
            <person name="Ahrendt S."/>
            <person name="Andreopoulos W."/>
            <person name="He G."/>
            <person name="LaButti K."/>
            <person name="Lipzen A."/>
            <person name="Ng V."/>
            <person name="Riley R."/>
            <person name="Sandor L."/>
            <person name="Barry K."/>
            <person name="Martinez A.T."/>
            <person name="Xiao Y."/>
            <person name="Gibbons J.G."/>
            <person name="Terashima K."/>
            <person name="Hibbett D.S."/>
            <person name="Grigoriev I.V."/>
        </authorList>
    </citation>
    <scope>NUCLEOTIDE SEQUENCE</scope>
    <source>
        <strain evidence="2">ET3784</strain>
    </source>
</reference>
<dbReference type="Proteomes" id="UP001176059">
    <property type="component" value="Unassembled WGS sequence"/>
</dbReference>
<feature type="transmembrane region" description="Helical" evidence="1">
    <location>
        <begin position="34"/>
        <end position="55"/>
    </location>
</feature>
<keyword evidence="3" id="KW-1185">Reference proteome</keyword>
<feature type="transmembrane region" description="Helical" evidence="1">
    <location>
        <begin position="61"/>
        <end position="82"/>
    </location>
</feature>
<evidence type="ECO:0000313" key="3">
    <source>
        <dbReference type="Proteomes" id="UP001176059"/>
    </source>
</evidence>
<proteinExistence type="predicted"/>
<keyword evidence="1" id="KW-0472">Membrane</keyword>
<reference evidence="2" key="2">
    <citation type="journal article" date="2023" name="Proc. Natl. Acad. Sci. U.S.A.">
        <title>A global phylogenomic analysis of the shiitake genus Lentinula.</title>
        <authorList>
            <person name="Sierra-Patev S."/>
            <person name="Min B."/>
            <person name="Naranjo-Ortiz M."/>
            <person name="Looney B."/>
            <person name="Konkel Z."/>
            <person name="Slot J.C."/>
            <person name="Sakamoto Y."/>
            <person name="Steenwyk J.L."/>
            <person name="Rokas A."/>
            <person name="Carro J."/>
            <person name="Camarero S."/>
            <person name="Ferreira P."/>
            <person name="Molpeceres G."/>
            <person name="Ruiz-Duenas F.J."/>
            <person name="Serrano A."/>
            <person name="Henrissat B."/>
            <person name="Drula E."/>
            <person name="Hughes K.W."/>
            <person name="Mata J.L."/>
            <person name="Ishikawa N.K."/>
            <person name="Vargas-Isla R."/>
            <person name="Ushijima S."/>
            <person name="Smith C.A."/>
            <person name="Donoghue J."/>
            <person name="Ahrendt S."/>
            <person name="Andreopoulos W."/>
            <person name="He G."/>
            <person name="LaButti K."/>
            <person name="Lipzen A."/>
            <person name="Ng V."/>
            <person name="Riley R."/>
            <person name="Sandor L."/>
            <person name="Barry K."/>
            <person name="Martinez A.T."/>
            <person name="Xiao Y."/>
            <person name="Gibbons J.G."/>
            <person name="Terashima K."/>
            <person name="Grigoriev I.V."/>
            <person name="Hibbett D."/>
        </authorList>
    </citation>
    <scope>NUCLEOTIDE SEQUENCE</scope>
    <source>
        <strain evidence="2">ET3784</strain>
    </source>
</reference>
<evidence type="ECO:0000256" key="1">
    <source>
        <dbReference type="SAM" id="Phobius"/>
    </source>
</evidence>
<accession>A0AA38JNX1</accession>
<protein>
    <submittedName>
        <fullName evidence="2">Uncharacterized protein</fullName>
    </submittedName>
</protein>
<evidence type="ECO:0000313" key="2">
    <source>
        <dbReference type="EMBL" id="KAJ3735709.1"/>
    </source>
</evidence>
<keyword evidence="1" id="KW-0812">Transmembrane</keyword>
<organism evidence="2 3">
    <name type="scientific">Lentinula guzmanii</name>
    <dbReference type="NCBI Taxonomy" id="2804957"/>
    <lineage>
        <taxon>Eukaryota</taxon>
        <taxon>Fungi</taxon>
        <taxon>Dikarya</taxon>
        <taxon>Basidiomycota</taxon>
        <taxon>Agaricomycotina</taxon>
        <taxon>Agaricomycetes</taxon>
        <taxon>Agaricomycetidae</taxon>
        <taxon>Agaricales</taxon>
        <taxon>Marasmiineae</taxon>
        <taxon>Omphalotaceae</taxon>
        <taxon>Lentinula</taxon>
    </lineage>
</organism>
<keyword evidence="1" id="KW-1133">Transmembrane helix</keyword>
<gene>
    <name evidence="2" type="ORF">DFJ43DRAFT_827330</name>
</gene>
<name>A0AA38JNX1_9AGAR</name>
<sequence>MALPLLSGSLFRHFLSLMDEILCMLYYSQSFHLAFTSCTCTYAIFIMLIHCTYILTTGRYLSFHLLVEFLITFGLSSILASLNRQF</sequence>
<comment type="caution">
    <text evidence="2">The sequence shown here is derived from an EMBL/GenBank/DDBJ whole genome shotgun (WGS) entry which is preliminary data.</text>
</comment>
<dbReference type="EMBL" id="JANVFO010000008">
    <property type="protein sequence ID" value="KAJ3735709.1"/>
    <property type="molecule type" value="Genomic_DNA"/>
</dbReference>
<dbReference type="AlphaFoldDB" id="A0AA38JNX1"/>